<dbReference type="AlphaFoldDB" id="A0A7D5GZI6"/>
<evidence type="ECO:0008006" key="3">
    <source>
        <dbReference type="Google" id="ProtNLM"/>
    </source>
</evidence>
<dbReference type="EMBL" id="CP058529">
    <property type="protein sequence ID" value="QLG27533.1"/>
    <property type="molecule type" value="Genomic_DNA"/>
</dbReference>
<dbReference type="KEGG" id="halg:HUG10_08200"/>
<keyword evidence="2" id="KW-1185">Reference proteome</keyword>
<protein>
    <recommendedName>
        <fullName evidence="3">Small CPxCG-related zinc finger protein</fullName>
    </recommendedName>
</protein>
<evidence type="ECO:0000313" key="2">
    <source>
        <dbReference type="Proteomes" id="UP000509750"/>
    </source>
</evidence>
<sequence length="51" mass="5813">MPECRNCESFVTERYVRVFAPQGMSTVRVCPSCEDMVRDGSGVREARSKRV</sequence>
<gene>
    <name evidence="1" type="ORF">HUG10_08200</name>
</gene>
<organism evidence="1 2">
    <name type="scientific">Halorarum halophilum</name>
    <dbReference type="NCBI Taxonomy" id="2743090"/>
    <lineage>
        <taxon>Archaea</taxon>
        <taxon>Methanobacteriati</taxon>
        <taxon>Methanobacteriota</taxon>
        <taxon>Stenosarchaea group</taxon>
        <taxon>Halobacteria</taxon>
        <taxon>Halobacteriales</taxon>
        <taxon>Haloferacaceae</taxon>
        <taxon>Halorarum</taxon>
    </lineage>
</organism>
<dbReference type="GeneID" id="56028807"/>
<evidence type="ECO:0000313" key="1">
    <source>
        <dbReference type="EMBL" id="QLG27533.1"/>
    </source>
</evidence>
<name>A0A7D5GZI6_9EURY</name>
<dbReference type="InterPro" id="IPR055985">
    <property type="entry name" value="DUF7563"/>
</dbReference>
<dbReference type="Pfam" id="PF24444">
    <property type="entry name" value="DUF7563"/>
    <property type="match status" value="1"/>
</dbReference>
<accession>A0A7D5GZI6</accession>
<dbReference type="Proteomes" id="UP000509750">
    <property type="component" value="Chromosome"/>
</dbReference>
<reference evidence="1 2" key="1">
    <citation type="submission" date="2020-07" db="EMBL/GenBank/DDBJ databases">
        <title>Gai3-2, isolated from salt lake.</title>
        <authorList>
            <person name="Cui H."/>
            <person name="Shi X."/>
        </authorList>
    </citation>
    <scope>NUCLEOTIDE SEQUENCE [LARGE SCALE GENOMIC DNA]</scope>
    <source>
        <strain evidence="1 2">Gai3-2</strain>
    </source>
</reference>
<proteinExistence type="predicted"/>
<dbReference type="RefSeq" id="WP_179169108.1">
    <property type="nucleotide sequence ID" value="NZ_CP058529.1"/>
</dbReference>
<dbReference type="OrthoDB" id="195311at2157"/>